<keyword evidence="1" id="KW-0472">Membrane</keyword>
<name>A0A170TDS2_EHRRU</name>
<dbReference type="Proteomes" id="UP000092731">
    <property type="component" value="Unassembled WGS sequence"/>
</dbReference>
<dbReference type="EMBL" id="BDDM01000319">
    <property type="protein sequence ID" value="GAT78791.1"/>
    <property type="molecule type" value="Genomic_DNA"/>
</dbReference>
<dbReference type="AlphaFoldDB" id="A0A170TDS2"/>
<feature type="transmembrane region" description="Helical" evidence="1">
    <location>
        <begin position="47"/>
        <end position="74"/>
    </location>
</feature>
<proteinExistence type="predicted"/>
<keyword evidence="1" id="KW-0812">Transmembrane</keyword>
<sequence length="121" mass="13298">MGIISVMSLLFKVKDSILIGRDSIIAMLTPEGEVPMRHTSDEVKQRYLLGIIFEIIGLVVLVALLVPLFFVAYVCLGIFSYCKDTCEGPDPMSEQGNNSPSFTILSFPCSVETNHGVLSLR</sequence>
<gene>
    <name evidence="2" type="ORF">EHRUM3_10210</name>
</gene>
<evidence type="ECO:0000313" key="2">
    <source>
        <dbReference type="EMBL" id="GAT78791.1"/>
    </source>
</evidence>
<evidence type="ECO:0000256" key="1">
    <source>
        <dbReference type="SAM" id="Phobius"/>
    </source>
</evidence>
<protein>
    <submittedName>
        <fullName evidence="2">Putative membrane protein</fullName>
    </submittedName>
</protein>
<reference evidence="3" key="1">
    <citation type="submission" date="2016-05" db="EMBL/GenBank/DDBJ databases">
        <title>Draft genome sequences of four strains of Ehrlichia ruminantium, a tick-borne pathogen of ruminants, isolated from Zimbabwe, The Gambia and Ghana.</title>
        <authorList>
            <person name="Nakao R."/>
            <person name="Jongejan F."/>
            <person name="Sugimoto C."/>
        </authorList>
    </citation>
    <scope>NUCLEOTIDE SEQUENCE [LARGE SCALE GENOMIC DNA]</scope>
    <source>
        <strain evidence="3">Pokoase 417</strain>
    </source>
</reference>
<evidence type="ECO:0000313" key="3">
    <source>
        <dbReference type="Proteomes" id="UP000092731"/>
    </source>
</evidence>
<keyword evidence="1" id="KW-1133">Transmembrane helix</keyword>
<comment type="caution">
    <text evidence="2">The sequence shown here is derived from an EMBL/GenBank/DDBJ whole genome shotgun (WGS) entry which is preliminary data.</text>
</comment>
<accession>A0A170TDS2</accession>
<organism evidence="2 3">
    <name type="scientific">Ehrlichia ruminantium</name>
    <name type="common">heartwater rickettsia</name>
    <name type="synonym">Cowdria ruminantium</name>
    <dbReference type="NCBI Taxonomy" id="779"/>
    <lineage>
        <taxon>Bacteria</taxon>
        <taxon>Pseudomonadati</taxon>
        <taxon>Pseudomonadota</taxon>
        <taxon>Alphaproteobacteria</taxon>
        <taxon>Rickettsiales</taxon>
        <taxon>Anaplasmataceae</taxon>
        <taxon>Ehrlichia</taxon>
    </lineage>
</organism>